<sequence length="171" mass="18958">MNCRANRLTSLVGCPRSVTDLTCSNNRLTSLEGCPRGLRSLDCRDNRLTSLIGCPTTITEIYRDDTLVHTEPRPPTGSDIEYDALYDLNNPDSGIDLTAEISEYQRDPTNMGPCISCDGLKYSADLRVHMYERGAAYRATIVQRFRTGTVTTVVMKMTSVMTSVMTSTDVD</sequence>
<dbReference type="Gene3D" id="3.80.10.10">
    <property type="entry name" value="Ribonuclease Inhibitor"/>
    <property type="match status" value="1"/>
</dbReference>
<evidence type="ECO:0000313" key="1">
    <source>
        <dbReference type="EMBL" id="QHU35510.1"/>
    </source>
</evidence>
<organism evidence="1">
    <name type="scientific">viral metagenome</name>
    <dbReference type="NCBI Taxonomy" id="1070528"/>
    <lineage>
        <taxon>unclassified sequences</taxon>
        <taxon>metagenomes</taxon>
        <taxon>organismal metagenomes</taxon>
    </lineage>
</organism>
<dbReference type="InterPro" id="IPR032675">
    <property type="entry name" value="LRR_dom_sf"/>
</dbReference>
<reference evidence="1" key="1">
    <citation type="journal article" date="2020" name="Nature">
        <title>Giant virus diversity and host interactions through global metagenomics.</title>
        <authorList>
            <person name="Schulz F."/>
            <person name="Roux S."/>
            <person name="Paez-Espino D."/>
            <person name="Jungbluth S."/>
            <person name="Walsh D.A."/>
            <person name="Denef V.J."/>
            <person name="McMahon K.D."/>
            <person name="Konstantinidis K.T."/>
            <person name="Eloe-Fadrosh E.A."/>
            <person name="Kyrpides N.C."/>
            <person name="Woyke T."/>
        </authorList>
    </citation>
    <scope>NUCLEOTIDE SEQUENCE</scope>
    <source>
        <strain evidence="1">GVMAG-S-1029409-49</strain>
    </source>
</reference>
<accession>A0A6C0LYQ0</accession>
<dbReference type="AlphaFoldDB" id="A0A6C0LYQ0"/>
<dbReference type="EMBL" id="MN740609">
    <property type="protein sequence ID" value="QHU35510.1"/>
    <property type="molecule type" value="Genomic_DNA"/>
</dbReference>
<protein>
    <submittedName>
        <fullName evidence="1">Uncharacterized protein</fullName>
    </submittedName>
</protein>
<dbReference type="SUPFAM" id="SSF52058">
    <property type="entry name" value="L domain-like"/>
    <property type="match status" value="1"/>
</dbReference>
<name>A0A6C0LYQ0_9ZZZZ</name>
<proteinExistence type="predicted"/>